<keyword evidence="2" id="KW-1185">Reference proteome</keyword>
<reference evidence="1" key="1">
    <citation type="submission" date="2022-03" db="EMBL/GenBank/DDBJ databases">
        <title>Draft genome sequence of Aduncisulcus paluster, a free-living microaerophilic Fornicata.</title>
        <authorList>
            <person name="Yuyama I."/>
            <person name="Kume K."/>
            <person name="Tamura T."/>
            <person name="Inagaki Y."/>
            <person name="Hashimoto T."/>
        </authorList>
    </citation>
    <scope>NUCLEOTIDE SEQUENCE</scope>
    <source>
        <strain evidence="1">NY0171</strain>
    </source>
</reference>
<evidence type="ECO:0000313" key="1">
    <source>
        <dbReference type="EMBL" id="GKT19936.1"/>
    </source>
</evidence>
<organism evidence="1 2">
    <name type="scientific">Aduncisulcus paluster</name>
    <dbReference type="NCBI Taxonomy" id="2918883"/>
    <lineage>
        <taxon>Eukaryota</taxon>
        <taxon>Metamonada</taxon>
        <taxon>Carpediemonas-like organisms</taxon>
        <taxon>Aduncisulcus</taxon>
    </lineage>
</organism>
<protein>
    <submittedName>
        <fullName evidence="1">Site-specific integrase</fullName>
    </submittedName>
</protein>
<sequence>MTQKHWRDCFAIRAKQSPVAAGFVLQSLTQAMLFCRKRGFDIHPDIFDLDLGLVGAKRQNKKNRTLIEEDSWSEFTDLLNWLNAGNTPP</sequence>
<dbReference type="Proteomes" id="UP001057375">
    <property type="component" value="Unassembled WGS sequence"/>
</dbReference>
<comment type="caution">
    <text evidence="1">The sequence shown here is derived from an EMBL/GenBank/DDBJ whole genome shotgun (WGS) entry which is preliminary data.</text>
</comment>
<feature type="non-terminal residue" evidence="1">
    <location>
        <position position="89"/>
    </location>
</feature>
<dbReference type="EMBL" id="BQXS01006432">
    <property type="protein sequence ID" value="GKT19936.1"/>
    <property type="molecule type" value="Genomic_DNA"/>
</dbReference>
<evidence type="ECO:0000313" key="2">
    <source>
        <dbReference type="Proteomes" id="UP001057375"/>
    </source>
</evidence>
<name>A0ABQ5JWJ0_9EUKA</name>
<gene>
    <name evidence="1" type="ORF">ADUPG1_004354</name>
</gene>
<proteinExistence type="predicted"/>
<accession>A0ABQ5JWJ0</accession>